<evidence type="ECO:0000313" key="4">
    <source>
        <dbReference type="Proteomes" id="UP000515297"/>
    </source>
</evidence>
<dbReference type="EMBL" id="CP060054">
    <property type="protein sequence ID" value="QNE07789.1"/>
    <property type="molecule type" value="Genomic_DNA"/>
</dbReference>
<geneLocation type="plasmid" evidence="3 4">
    <name>plas2</name>
</geneLocation>
<dbReference type="AlphaFoldDB" id="A0A7G6W1C4"/>
<dbReference type="CDD" id="cd01029">
    <property type="entry name" value="TOPRIM_primases"/>
    <property type="match status" value="1"/>
</dbReference>
<dbReference type="InterPro" id="IPR034154">
    <property type="entry name" value="TOPRIM_DnaG/twinkle"/>
</dbReference>
<protein>
    <submittedName>
        <fullName evidence="3">Toprim domain-containing protein</fullName>
    </submittedName>
</protein>
<feature type="domain" description="Toprim" evidence="1">
    <location>
        <begin position="191"/>
        <end position="278"/>
    </location>
</feature>
<gene>
    <name evidence="3" type="ORF">H4O24_19785</name>
</gene>
<dbReference type="Proteomes" id="UP000515297">
    <property type="component" value="Plasmid plas2"/>
</dbReference>
<dbReference type="Pfam" id="PF13362">
    <property type="entry name" value="Toprim_3"/>
    <property type="match status" value="1"/>
</dbReference>
<dbReference type="InterPro" id="IPR055570">
    <property type="entry name" value="DUF7146"/>
</dbReference>
<proteinExistence type="predicted"/>
<name>A0A7G6W1C4_9SPHN</name>
<dbReference type="RefSeq" id="WP_185886216.1">
    <property type="nucleotide sequence ID" value="NZ_CP060054.1"/>
</dbReference>
<feature type="domain" description="DUF7146" evidence="2">
    <location>
        <begin position="89"/>
        <end position="183"/>
    </location>
</feature>
<sequence>MAITARQPTQELVDLVGALGGRWHGPSAMCRCPAHADQTASLSLRQGDKGILVHCFAGCHPDDVLRELGRIKPGRAFPRPETTTPRDPSELVARMWSEGRAVAATPAEAYLRRRFLTPHFSDLRYHPRCPKGRKPLTVFLPALLVGVRNEVGICAIQRIFLDVEHGGYTEKMLLGETGTGSWRGTPTEETVAIAEGFETAAAFTQLHGIPCWASMGAKRLGALTLPSGVTSVILAEDNGTEGRRAGSKAFRAYRAQGRGVRRMPPPRRFGDWADVMEAQQRGEGVGR</sequence>
<dbReference type="Pfam" id="PF23639">
    <property type="entry name" value="DUF7146"/>
    <property type="match status" value="1"/>
</dbReference>
<evidence type="ECO:0000259" key="2">
    <source>
        <dbReference type="Pfam" id="PF23639"/>
    </source>
</evidence>
<evidence type="ECO:0000259" key="1">
    <source>
        <dbReference type="Pfam" id="PF13362"/>
    </source>
</evidence>
<accession>A0A7G6W1C4</accession>
<reference evidence="3 4" key="1">
    <citation type="submission" date="2020-08" db="EMBL/GenBank/DDBJ databases">
        <authorList>
            <person name="Liu G."/>
            <person name="Sun C."/>
        </authorList>
    </citation>
    <scope>NUCLEOTIDE SEQUENCE [LARGE SCALE GENOMIC DNA]</scope>
    <source>
        <strain evidence="3 4">OT19</strain>
        <plasmid evidence="3 4">plas2</plasmid>
    </source>
</reference>
<evidence type="ECO:0000313" key="3">
    <source>
        <dbReference type="EMBL" id="QNE07789.1"/>
    </source>
</evidence>
<keyword evidence="3" id="KW-0614">Plasmid</keyword>
<organism evidence="3 4">
    <name type="scientific">Croceicoccus marinus</name>
    <dbReference type="NCBI Taxonomy" id="450378"/>
    <lineage>
        <taxon>Bacteria</taxon>
        <taxon>Pseudomonadati</taxon>
        <taxon>Pseudomonadota</taxon>
        <taxon>Alphaproteobacteria</taxon>
        <taxon>Sphingomonadales</taxon>
        <taxon>Erythrobacteraceae</taxon>
        <taxon>Croceicoccus</taxon>
    </lineage>
</organism>
<dbReference type="InterPro" id="IPR006171">
    <property type="entry name" value="TOPRIM_dom"/>
</dbReference>